<accession>A0A562MFX4</accession>
<gene>
    <name evidence="1" type="ORF">IQ31_02924</name>
</gene>
<proteinExistence type="predicted"/>
<name>A0A562MFX4_9SPHI</name>
<protein>
    <submittedName>
        <fullName evidence="1">Uncharacterized protein</fullName>
    </submittedName>
</protein>
<dbReference type="Proteomes" id="UP000315908">
    <property type="component" value="Unassembled WGS sequence"/>
</dbReference>
<dbReference type="EMBL" id="VLKR01000015">
    <property type="protein sequence ID" value="TWI18796.1"/>
    <property type="molecule type" value="Genomic_DNA"/>
</dbReference>
<organism evidence="1 2">
    <name type="scientific">Sphingobacterium siyangense</name>
    <dbReference type="NCBI Taxonomy" id="459529"/>
    <lineage>
        <taxon>Bacteria</taxon>
        <taxon>Pseudomonadati</taxon>
        <taxon>Bacteroidota</taxon>
        <taxon>Sphingobacteriia</taxon>
        <taxon>Sphingobacteriales</taxon>
        <taxon>Sphingobacteriaceae</taxon>
        <taxon>Sphingobacterium</taxon>
    </lineage>
</organism>
<dbReference type="AlphaFoldDB" id="A0A562MFX4"/>
<evidence type="ECO:0000313" key="1">
    <source>
        <dbReference type="EMBL" id="TWI18796.1"/>
    </source>
</evidence>
<evidence type="ECO:0000313" key="2">
    <source>
        <dbReference type="Proteomes" id="UP000315908"/>
    </source>
</evidence>
<sequence length="57" mass="6657">MFHSNPLCYALAHLLYETIHAADCAWDNVLIKRYEWLSCNFPMKGRLSIVRIASLME</sequence>
<reference evidence="1 2" key="1">
    <citation type="journal article" date="2015" name="Stand. Genomic Sci.">
        <title>Genomic Encyclopedia of Bacterial and Archaeal Type Strains, Phase III: the genomes of soil and plant-associated and newly described type strains.</title>
        <authorList>
            <person name="Whitman W.B."/>
            <person name="Woyke T."/>
            <person name="Klenk H.P."/>
            <person name="Zhou Y."/>
            <person name="Lilburn T.G."/>
            <person name="Beck B.J."/>
            <person name="De Vos P."/>
            <person name="Vandamme P."/>
            <person name="Eisen J.A."/>
            <person name="Garrity G."/>
            <person name="Hugenholtz P."/>
            <person name="Kyrpides N.C."/>
        </authorList>
    </citation>
    <scope>NUCLEOTIDE SEQUENCE [LARGE SCALE GENOMIC DNA]</scope>
    <source>
        <strain evidence="1 2">CGMCC 1.6855</strain>
    </source>
</reference>
<comment type="caution">
    <text evidence="1">The sequence shown here is derived from an EMBL/GenBank/DDBJ whole genome shotgun (WGS) entry which is preliminary data.</text>
</comment>